<dbReference type="Gene3D" id="1.25.40.10">
    <property type="entry name" value="Tetratricopeptide repeat domain"/>
    <property type="match status" value="1"/>
</dbReference>
<dbReference type="PANTHER" id="PTHR47926:SF533">
    <property type="entry name" value="DYW DOMAIN-CONTAINING PROTEIN"/>
    <property type="match status" value="1"/>
</dbReference>
<keyword evidence="4" id="KW-1185">Reference proteome</keyword>
<dbReference type="OMA" id="FDACEGE"/>
<dbReference type="GO" id="GO:0009451">
    <property type="term" value="P:RNA modification"/>
    <property type="evidence" value="ECO:0007669"/>
    <property type="project" value="InterPro"/>
</dbReference>
<dbReference type="HOGENOM" id="CLU_1621821_0_0_1"/>
<proteinExistence type="predicted"/>
<dbReference type="AlphaFoldDB" id="D8SUX2"/>
<keyword evidence="1" id="KW-0677">Repeat</keyword>
<dbReference type="KEGG" id="smo:SELMODRAFT_425968"/>
<dbReference type="Pfam" id="PF01535">
    <property type="entry name" value="PPR"/>
    <property type="match status" value="2"/>
</dbReference>
<evidence type="ECO:0000313" key="3">
    <source>
        <dbReference type="EMBL" id="EFJ11770.1"/>
    </source>
</evidence>
<feature type="repeat" description="PPR" evidence="2">
    <location>
        <begin position="75"/>
        <end position="109"/>
    </location>
</feature>
<name>D8SUX2_SELML</name>
<evidence type="ECO:0008006" key="5">
    <source>
        <dbReference type="Google" id="ProtNLM"/>
    </source>
</evidence>
<dbReference type="InterPro" id="IPR011990">
    <property type="entry name" value="TPR-like_helical_dom_sf"/>
</dbReference>
<dbReference type="PANTHER" id="PTHR47926">
    <property type="entry name" value="PENTATRICOPEPTIDE REPEAT-CONTAINING PROTEIN"/>
    <property type="match status" value="1"/>
</dbReference>
<accession>D8SUX2</accession>
<organism evidence="4">
    <name type="scientific">Selaginella moellendorffii</name>
    <name type="common">Spikemoss</name>
    <dbReference type="NCBI Taxonomy" id="88036"/>
    <lineage>
        <taxon>Eukaryota</taxon>
        <taxon>Viridiplantae</taxon>
        <taxon>Streptophyta</taxon>
        <taxon>Embryophyta</taxon>
        <taxon>Tracheophyta</taxon>
        <taxon>Lycopodiopsida</taxon>
        <taxon>Selaginellales</taxon>
        <taxon>Selaginellaceae</taxon>
        <taxon>Selaginella</taxon>
    </lineage>
</organism>
<sequence length="164" mass="17812">MEETGTRANEVTYVAVLAACSNIRDLDRGKEIHVQAVEKKLDTNVIVGNSLVQMYGSCGCCAEAREAFDKIAVKNAVSWSVIVSALSQNGRVEEAIRFARRMLLQGLRDAKLGTTIAKVFDACEGEKEKQWPMSSGSRDRFLSPAARFAVAIARSNAGDALDEV</sequence>
<dbReference type="Gramene" id="EFJ11770">
    <property type="protein sequence ID" value="EFJ11770"/>
    <property type="gene ID" value="SELMODRAFT_425968"/>
</dbReference>
<dbReference type="PROSITE" id="PS51375">
    <property type="entry name" value="PPR"/>
    <property type="match status" value="1"/>
</dbReference>
<dbReference type="EMBL" id="GL377644">
    <property type="protein sequence ID" value="EFJ11770.1"/>
    <property type="molecule type" value="Genomic_DNA"/>
</dbReference>
<dbReference type="InterPro" id="IPR002885">
    <property type="entry name" value="PPR_rpt"/>
</dbReference>
<protein>
    <recommendedName>
        <fullName evidence="5">Pentacotripeptide-repeat region of PRORP domain-containing protein</fullName>
    </recommendedName>
</protein>
<dbReference type="NCBIfam" id="TIGR00756">
    <property type="entry name" value="PPR"/>
    <property type="match status" value="1"/>
</dbReference>
<dbReference type="eggNOG" id="KOG4197">
    <property type="taxonomic scope" value="Eukaryota"/>
</dbReference>
<dbReference type="Proteomes" id="UP000001514">
    <property type="component" value="Unassembled WGS sequence"/>
</dbReference>
<evidence type="ECO:0000256" key="1">
    <source>
        <dbReference type="ARBA" id="ARBA00022737"/>
    </source>
</evidence>
<gene>
    <name evidence="3" type="ORF">SELMODRAFT_425968</name>
</gene>
<dbReference type="InterPro" id="IPR046960">
    <property type="entry name" value="PPR_At4g14850-like_plant"/>
</dbReference>
<dbReference type="InParanoid" id="D8SUX2"/>
<evidence type="ECO:0000313" key="4">
    <source>
        <dbReference type="Proteomes" id="UP000001514"/>
    </source>
</evidence>
<reference evidence="3 4" key="1">
    <citation type="journal article" date="2011" name="Science">
        <title>The Selaginella genome identifies genetic changes associated with the evolution of vascular plants.</title>
        <authorList>
            <person name="Banks J.A."/>
            <person name="Nishiyama T."/>
            <person name="Hasebe M."/>
            <person name="Bowman J.L."/>
            <person name="Gribskov M."/>
            <person name="dePamphilis C."/>
            <person name="Albert V.A."/>
            <person name="Aono N."/>
            <person name="Aoyama T."/>
            <person name="Ambrose B.A."/>
            <person name="Ashton N.W."/>
            <person name="Axtell M.J."/>
            <person name="Barker E."/>
            <person name="Barker M.S."/>
            <person name="Bennetzen J.L."/>
            <person name="Bonawitz N.D."/>
            <person name="Chapple C."/>
            <person name="Cheng C."/>
            <person name="Correa L.G."/>
            <person name="Dacre M."/>
            <person name="DeBarry J."/>
            <person name="Dreyer I."/>
            <person name="Elias M."/>
            <person name="Engstrom E.M."/>
            <person name="Estelle M."/>
            <person name="Feng L."/>
            <person name="Finet C."/>
            <person name="Floyd S.K."/>
            <person name="Frommer W.B."/>
            <person name="Fujita T."/>
            <person name="Gramzow L."/>
            <person name="Gutensohn M."/>
            <person name="Harholt J."/>
            <person name="Hattori M."/>
            <person name="Heyl A."/>
            <person name="Hirai T."/>
            <person name="Hiwatashi Y."/>
            <person name="Ishikawa M."/>
            <person name="Iwata M."/>
            <person name="Karol K.G."/>
            <person name="Koehler B."/>
            <person name="Kolukisaoglu U."/>
            <person name="Kubo M."/>
            <person name="Kurata T."/>
            <person name="Lalonde S."/>
            <person name="Li K."/>
            <person name="Li Y."/>
            <person name="Litt A."/>
            <person name="Lyons E."/>
            <person name="Manning G."/>
            <person name="Maruyama T."/>
            <person name="Michael T.P."/>
            <person name="Mikami K."/>
            <person name="Miyazaki S."/>
            <person name="Morinaga S."/>
            <person name="Murata T."/>
            <person name="Mueller-Roeber B."/>
            <person name="Nelson D.R."/>
            <person name="Obara M."/>
            <person name="Oguri Y."/>
            <person name="Olmstead R.G."/>
            <person name="Onodera N."/>
            <person name="Petersen B.L."/>
            <person name="Pils B."/>
            <person name="Prigge M."/>
            <person name="Rensing S.A."/>
            <person name="Riano-Pachon D.M."/>
            <person name="Roberts A.W."/>
            <person name="Sato Y."/>
            <person name="Scheller H.V."/>
            <person name="Schulz B."/>
            <person name="Schulz C."/>
            <person name="Shakirov E.V."/>
            <person name="Shibagaki N."/>
            <person name="Shinohara N."/>
            <person name="Shippen D.E."/>
            <person name="Soerensen I."/>
            <person name="Sotooka R."/>
            <person name="Sugimoto N."/>
            <person name="Sugita M."/>
            <person name="Sumikawa N."/>
            <person name="Tanurdzic M."/>
            <person name="Theissen G."/>
            <person name="Ulvskov P."/>
            <person name="Wakazuki S."/>
            <person name="Weng J.K."/>
            <person name="Willats W.W."/>
            <person name="Wipf D."/>
            <person name="Wolf P.G."/>
            <person name="Yang L."/>
            <person name="Zimmer A.D."/>
            <person name="Zhu Q."/>
            <person name="Mitros T."/>
            <person name="Hellsten U."/>
            <person name="Loque D."/>
            <person name="Otillar R."/>
            <person name="Salamov A."/>
            <person name="Schmutz J."/>
            <person name="Shapiro H."/>
            <person name="Lindquist E."/>
            <person name="Lucas S."/>
            <person name="Rokhsar D."/>
            <person name="Grigoriev I.V."/>
        </authorList>
    </citation>
    <scope>NUCLEOTIDE SEQUENCE [LARGE SCALE GENOMIC DNA]</scope>
</reference>
<evidence type="ECO:0000256" key="2">
    <source>
        <dbReference type="PROSITE-ProRule" id="PRU00708"/>
    </source>
</evidence>
<dbReference type="GO" id="GO:0003723">
    <property type="term" value="F:RNA binding"/>
    <property type="evidence" value="ECO:0007669"/>
    <property type="project" value="InterPro"/>
</dbReference>